<accession>A0A7C3I335</accession>
<reference evidence="1" key="1">
    <citation type="journal article" date="2020" name="mSystems">
        <title>Genome- and Community-Level Interaction Insights into Carbon Utilization and Element Cycling Functions of Hydrothermarchaeota in Hydrothermal Sediment.</title>
        <authorList>
            <person name="Zhou Z."/>
            <person name="Liu Y."/>
            <person name="Xu W."/>
            <person name="Pan J."/>
            <person name="Luo Z.H."/>
            <person name="Li M."/>
        </authorList>
    </citation>
    <scope>NUCLEOTIDE SEQUENCE [LARGE SCALE GENOMIC DNA]</scope>
    <source>
        <strain evidence="1">SpSt-503</strain>
    </source>
</reference>
<proteinExistence type="predicted"/>
<dbReference type="InterPro" id="IPR019239">
    <property type="entry name" value="VapB_antitoxin"/>
</dbReference>
<organism evidence="1">
    <name type="scientific">Gracilinema caldarium</name>
    <dbReference type="NCBI Taxonomy" id="215591"/>
    <lineage>
        <taxon>Bacteria</taxon>
        <taxon>Pseudomonadati</taxon>
        <taxon>Spirochaetota</taxon>
        <taxon>Spirochaetia</taxon>
        <taxon>Spirochaetales</taxon>
        <taxon>Breznakiellaceae</taxon>
        <taxon>Gracilinema</taxon>
    </lineage>
</organism>
<dbReference type="Pfam" id="PF09957">
    <property type="entry name" value="VapB_antitoxin"/>
    <property type="match status" value="1"/>
</dbReference>
<dbReference type="EMBL" id="DSVL01000144">
    <property type="protein sequence ID" value="HFH28818.1"/>
    <property type="molecule type" value="Genomic_DNA"/>
</dbReference>
<name>A0A7C3I335_9SPIR</name>
<evidence type="ECO:0000313" key="1">
    <source>
        <dbReference type="EMBL" id="HFH28818.1"/>
    </source>
</evidence>
<comment type="caution">
    <text evidence="1">The sequence shown here is derived from an EMBL/GenBank/DDBJ whole genome shotgun (WGS) entry which is preliminary data.</text>
</comment>
<gene>
    <name evidence="1" type="ORF">ENS59_04810</name>
</gene>
<sequence>MATNLSINETLLNKALELGGFRSKKDTVNAALEEFIRRRKSEEIINLFGKIEYEDDYDYKKMRSRQ</sequence>
<dbReference type="AlphaFoldDB" id="A0A7C3I335"/>
<protein>
    <submittedName>
        <fullName evidence="1">Type II toxin-antitoxin system VapB family antitoxin</fullName>
    </submittedName>
</protein>